<dbReference type="GO" id="GO:0005509">
    <property type="term" value="F:calcium ion binding"/>
    <property type="evidence" value="ECO:0007669"/>
    <property type="project" value="TreeGrafter"/>
</dbReference>
<proteinExistence type="inferred from homology"/>
<comment type="caution">
    <text evidence="12">The sequence shown here is derived from an EMBL/GenBank/DDBJ whole genome shotgun (WGS) entry which is preliminary data.</text>
</comment>
<keyword evidence="9" id="KW-0472">Membrane</keyword>
<dbReference type="Gene3D" id="2.60.40.150">
    <property type="entry name" value="C2 domain"/>
    <property type="match status" value="1"/>
</dbReference>
<dbReference type="InterPro" id="IPR017438">
    <property type="entry name" value="ATP-NAD_kinase_N"/>
</dbReference>
<name>A0AAD5U568_9FUNG</name>
<dbReference type="GO" id="GO:0006741">
    <property type="term" value="P:NADP+ biosynthetic process"/>
    <property type="evidence" value="ECO:0007669"/>
    <property type="project" value="InterPro"/>
</dbReference>
<dbReference type="GO" id="GO:0003951">
    <property type="term" value="F:NAD+ kinase activity"/>
    <property type="evidence" value="ECO:0007669"/>
    <property type="project" value="InterPro"/>
</dbReference>
<comment type="similarity">
    <text evidence="2">Belongs to the NAD kinase family.</text>
</comment>
<protein>
    <recommendedName>
        <fullName evidence="11">C2 domain-containing protein</fullName>
    </recommendedName>
</protein>
<dbReference type="InterPro" id="IPR002504">
    <property type="entry name" value="NADK"/>
</dbReference>
<dbReference type="InterPro" id="IPR007274">
    <property type="entry name" value="Cop_transporter"/>
</dbReference>
<evidence type="ECO:0000256" key="4">
    <source>
        <dbReference type="ARBA" id="ARBA00022692"/>
    </source>
</evidence>
<dbReference type="Gene3D" id="3.40.50.10330">
    <property type="entry name" value="Probable inorganic polyphosphate/atp-NAD kinase, domain 1"/>
    <property type="match status" value="1"/>
</dbReference>
<dbReference type="GO" id="GO:0005375">
    <property type="term" value="F:copper ion transmembrane transporter activity"/>
    <property type="evidence" value="ECO:0007669"/>
    <property type="project" value="InterPro"/>
</dbReference>
<feature type="compositionally biased region" description="Basic and acidic residues" evidence="10">
    <location>
        <begin position="1218"/>
        <end position="1227"/>
    </location>
</feature>
<dbReference type="PANTHER" id="PTHR37412">
    <property type="entry name" value="C2 DOMAIN-CONTAINING PROTEIN 5"/>
    <property type="match status" value="1"/>
</dbReference>
<evidence type="ECO:0000256" key="6">
    <source>
        <dbReference type="ARBA" id="ARBA00022857"/>
    </source>
</evidence>
<dbReference type="InterPro" id="IPR037785">
    <property type="entry name" value="C2_C2CD5"/>
</dbReference>
<keyword evidence="5" id="KW-0418">Kinase</keyword>
<dbReference type="GO" id="GO:0072659">
    <property type="term" value="P:protein localization to plasma membrane"/>
    <property type="evidence" value="ECO:0007669"/>
    <property type="project" value="TreeGrafter"/>
</dbReference>
<dbReference type="Pfam" id="PF01513">
    <property type="entry name" value="NAD_kinase"/>
    <property type="match status" value="1"/>
</dbReference>
<dbReference type="InterPro" id="IPR056431">
    <property type="entry name" value="C2CD5_YbjQ-rel_dom"/>
</dbReference>
<evidence type="ECO:0000256" key="1">
    <source>
        <dbReference type="ARBA" id="ARBA00004370"/>
    </source>
</evidence>
<accession>A0AAD5U568</accession>
<organism evidence="12 13">
    <name type="scientific">Clydaea vesicula</name>
    <dbReference type="NCBI Taxonomy" id="447962"/>
    <lineage>
        <taxon>Eukaryota</taxon>
        <taxon>Fungi</taxon>
        <taxon>Fungi incertae sedis</taxon>
        <taxon>Chytridiomycota</taxon>
        <taxon>Chytridiomycota incertae sedis</taxon>
        <taxon>Chytridiomycetes</taxon>
        <taxon>Lobulomycetales</taxon>
        <taxon>Lobulomycetaceae</taxon>
        <taxon>Clydaea</taxon>
    </lineage>
</organism>
<evidence type="ECO:0000256" key="8">
    <source>
        <dbReference type="ARBA" id="ARBA00023027"/>
    </source>
</evidence>
<dbReference type="InterPro" id="IPR035892">
    <property type="entry name" value="C2_domain_sf"/>
</dbReference>
<dbReference type="GO" id="GO:0090314">
    <property type="term" value="P:positive regulation of protein targeting to membrane"/>
    <property type="evidence" value="ECO:0007669"/>
    <property type="project" value="TreeGrafter"/>
</dbReference>
<dbReference type="SUPFAM" id="SSF111331">
    <property type="entry name" value="NAD kinase/diacylglycerol kinase-like"/>
    <property type="match status" value="1"/>
</dbReference>
<dbReference type="Pfam" id="PF00168">
    <property type="entry name" value="C2"/>
    <property type="match status" value="1"/>
</dbReference>
<dbReference type="GO" id="GO:0005544">
    <property type="term" value="F:calcium-dependent phospholipid binding"/>
    <property type="evidence" value="ECO:0007669"/>
    <property type="project" value="InterPro"/>
</dbReference>
<keyword evidence="7" id="KW-1133">Transmembrane helix</keyword>
<gene>
    <name evidence="12" type="ORF">HK099_007898</name>
</gene>
<dbReference type="GO" id="GO:0019674">
    <property type="term" value="P:NAD+ metabolic process"/>
    <property type="evidence" value="ECO:0007669"/>
    <property type="project" value="InterPro"/>
</dbReference>
<feature type="domain" description="C2" evidence="11">
    <location>
        <begin position="765"/>
        <end position="890"/>
    </location>
</feature>
<dbReference type="PANTHER" id="PTHR37412:SF2">
    <property type="entry name" value="C2 DOMAIN-CONTAINING PROTEIN 5"/>
    <property type="match status" value="1"/>
</dbReference>
<keyword evidence="3" id="KW-0808">Transferase</keyword>
<dbReference type="Pfam" id="PF20143">
    <property type="entry name" value="NAD_kinase_C"/>
    <property type="match status" value="1"/>
</dbReference>
<dbReference type="GO" id="GO:0031340">
    <property type="term" value="P:positive regulation of vesicle fusion"/>
    <property type="evidence" value="ECO:0007669"/>
    <property type="project" value="TreeGrafter"/>
</dbReference>
<dbReference type="GO" id="GO:0010828">
    <property type="term" value="P:positive regulation of D-glucose transmembrane transport"/>
    <property type="evidence" value="ECO:0007669"/>
    <property type="project" value="TreeGrafter"/>
</dbReference>
<feature type="region of interest" description="Disordered" evidence="10">
    <location>
        <begin position="1217"/>
        <end position="1250"/>
    </location>
</feature>
<dbReference type="InterPro" id="IPR016064">
    <property type="entry name" value="NAD/diacylglycerol_kinase_sf"/>
</dbReference>
<evidence type="ECO:0000256" key="7">
    <source>
        <dbReference type="ARBA" id="ARBA00022989"/>
    </source>
</evidence>
<dbReference type="SUPFAM" id="SSF49562">
    <property type="entry name" value="C2 domain (Calcium/lipid-binding domain, CaLB)"/>
    <property type="match status" value="1"/>
</dbReference>
<dbReference type="Pfam" id="PF04145">
    <property type="entry name" value="Ctr"/>
    <property type="match status" value="1"/>
</dbReference>
<dbReference type="CDD" id="cd08688">
    <property type="entry name" value="C2_KIAA0528-like"/>
    <property type="match status" value="1"/>
</dbReference>
<evidence type="ECO:0000256" key="3">
    <source>
        <dbReference type="ARBA" id="ARBA00022679"/>
    </source>
</evidence>
<sequence length="1267" mass="143221">METEKVQKLKELRDELALLPNKDSRATALQDEIISLAQEIRATNMDLNSSSGIIDESDLPSPTTLLLPEDYPKIFRNPQKLYAHPEDYLSDKEPITPQLFLYKDGPRSRLFLRISLKINDGFTAATFLLDTGACPHMYISSQLKELIRKRIMMDDAGSDFIKCKVGEDEINLVIKEDLPKIHQPANVMGLPMLFLMGLNLKQGRTSSFVYSDDGVADDVAPVQKDNAQAIYKPKSLYTIIFRLFYNDFRNFTSRKTCMTKNEKLTPTSTTVSSSITPQTFYNIARLPNKQTVIYSTKKSAIYNLEGCKEATLRLSYFKNDINEDLSKIKKNILIIKKPKNPKTDQAFRDLVSFLHSTYSNVNVLVEEKVFNKFFNEFNFLKTIFHHQKSDTFERVTDLIITLGGDASEMFPKECPPIISFSLGSLGFLLPFKFINFKTVLKNILTGKSNINILLRQRLNLTLGDNNNKSKDNNSKSFISMNEITLHRGSKPHLTTLKVSVNEQFLTDAVSDGLIISSATGSTAYNLSSGGPIVTLLLPSDCNIKLQVSQSSRIGCEVSVDGKNVGEINDGEEIVVTESDFPLPMVERETEGWIGDLNKILKWNIGFDNSNNGMKMDGMNVKVTSNDIAEANTIGTQLFWATSFLIMCLIERYSNYIQLKKESEAEKLIPTYIPIQEFLQKNKNEIEDFQKPHSFQINQNLTSSSYNDTVVENVNNVDATLEVNKNREVLIKTFLWTFNLALKYFIMLGIMSFNPLYFVFIIFGQSFGFYLTELRINGLIKMPCILKVRITSARDLPIMDRATEAADAFVEVKFADFEPKRTQIAKRTLNPIWNEDFRFDVSDDSDLQNEPLEIKILDHDTITYNDVIGTVFVDLNSLLSWDSCSEIKGWFPIFDTLRGIRGELNAQVKLQYFGDINPFKDSSTSVQFFSINSIPSTYQAVSLLGFVSALDSADDPEYHWSDNFRTPRTSNEARTRLMYQLSGQLRRQLGKRVLEMGGNAVVGYKQFFDLESEEHMIIARAIGTAVKLGIDNSIELNTSTLSQKWNLMQSPVLSPTALHTLESTFPPITSPLFTPFKTDNDQAGNASPTDQQHISTLDLDIAGRIEKPIQILTLDTFASACILGSGGFVSAVSVKLIENDDKELRITWWNELRDEIKSHAKQLNCNYILGYTETITIEDELCVLQCSGTATVCDMSLFEAETTSRKLSTGNKSHFYGTESKKNSKDDFDVNPPNAMESDVEKNIEEDKDEDYNVRKSVFSSSKDYQLV</sequence>
<dbReference type="Proteomes" id="UP001211065">
    <property type="component" value="Unassembled WGS sequence"/>
</dbReference>
<evidence type="ECO:0000313" key="12">
    <source>
        <dbReference type="EMBL" id="KAJ3224779.1"/>
    </source>
</evidence>
<dbReference type="PROSITE" id="PS50004">
    <property type="entry name" value="C2"/>
    <property type="match status" value="1"/>
</dbReference>
<dbReference type="GO" id="GO:0065002">
    <property type="term" value="P:intracellular protein transmembrane transport"/>
    <property type="evidence" value="ECO:0007669"/>
    <property type="project" value="TreeGrafter"/>
</dbReference>
<dbReference type="GO" id="GO:0005886">
    <property type="term" value="C:plasma membrane"/>
    <property type="evidence" value="ECO:0007669"/>
    <property type="project" value="TreeGrafter"/>
</dbReference>
<dbReference type="InterPro" id="IPR038983">
    <property type="entry name" value="C2CD5"/>
</dbReference>
<dbReference type="Gene3D" id="2.60.200.30">
    <property type="entry name" value="Probable inorganic polyphosphate/atp-NAD kinase, domain 2"/>
    <property type="match status" value="1"/>
</dbReference>
<comment type="subcellular location">
    <subcellularLocation>
        <location evidence="1">Membrane</location>
    </subcellularLocation>
</comment>
<dbReference type="AlphaFoldDB" id="A0AAD5U568"/>
<dbReference type="InterPro" id="IPR017437">
    <property type="entry name" value="ATP-NAD_kinase_PpnK-typ_C"/>
</dbReference>
<dbReference type="EMBL" id="JADGJW010000081">
    <property type="protein sequence ID" value="KAJ3224779.1"/>
    <property type="molecule type" value="Genomic_DNA"/>
</dbReference>
<dbReference type="SMART" id="SM00239">
    <property type="entry name" value="C2"/>
    <property type="match status" value="1"/>
</dbReference>
<evidence type="ECO:0000256" key="2">
    <source>
        <dbReference type="ARBA" id="ARBA00010995"/>
    </source>
</evidence>
<evidence type="ECO:0000256" key="5">
    <source>
        <dbReference type="ARBA" id="ARBA00022777"/>
    </source>
</evidence>
<dbReference type="InterPro" id="IPR000008">
    <property type="entry name" value="C2_dom"/>
</dbReference>
<evidence type="ECO:0000256" key="9">
    <source>
        <dbReference type="ARBA" id="ARBA00023136"/>
    </source>
</evidence>
<keyword evidence="13" id="KW-1185">Reference proteome</keyword>
<evidence type="ECO:0000313" key="13">
    <source>
        <dbReference type="Proteomes" id="UP001211065"/>
    </source>
</evidence>
<reference evidence="12" key="1">
    <citation type="submission" date="2020-05" db="EMBL/GenBank/DDBJ databases">
        <title>Phylogenomic resolution of chytrid fungi.</title>
        <authorList>
            <person name="Stajich J.E."/>
            <person name="Amses K."/>
            <person name="Simmons R."/>
            <person name="Seto K."/>
            <person name="Myers J."/>
            <person name="Bonds A."/>
            <person name="Quandt C.A."/>
            <person name="Barry K."/>
            <person name="Liu P."/>
            <person name="Grigoriev I."/>
            <person name="Longcore J.E."/>
            <person name="James T.Y."/>
        </authorList>
    </citation>
    <scope>NUCLEOTIDE SEQUENCE</scope>
    <source>
        <strain evidence="12">JEL0476</strain>
    </source>
</reference>
<evidence type="ECO:0000256" key="10">
    <source>
        <dbReference type="SAM" id="MobiDB-lite"/>
    </source>
</evidence>
<keyword evidence="8" id="KW-0520">NAD</keyword>
<keyword evidence="6" id="KW-0521">NADP</keyword>
<evidence type="ECO:0000259" key="11">
    <source>
        <dbReference type="PROSITE" id="PS50004"/>
    </source>
</evidence>
<dbReference type="Pfam" id="PF23025">
    <property type="entry name" value="YbjQ_2"/>
    <property type="match status" value="2"/>
</dbReference>
<keyword evidence="4" id="KW-0812">Transmembrane</keyword>